<feature type="compositionally biased region" description="Polar residues" evidence="1">
    <location>
        <begin position="64"/>
        <end position="82"/>
    </location>
</feature>
<feature type="region of interest" description="Disordered" evidence="1">
    <location>
        <begin position="197"/>
        <end position="256"/>
    </location>
</feature>
<proteinExistence type="predicted"/>
<comment type="caution">
    <text evidence="2">The sequence shown here is derived from an EMBL/GenBank/DDBJ whole genome shotgun (WGS) entry which is preliminary data.</text>
</comment>
<dbReference type="AlphaFoldDB" id="A0A6L2KVQ9"/>
<evidence type="ECO:0000313" key="2">
    <source>
        <dbReference type="EMBL" id="GEU52850.1"/>
    </source>
</evidence>
<feature type="region of interest" description="Disordered" evidence="1">
    <location>
        <begin position="62"/>
        <end position="82"/>
    </location>
</feature>
<organism evidence="2">
    <name type="scientific">Tanacetum cinerariifolium</name>
    <name type="common">Dalmatian daisy</name>
    <name type="synonym">Chrysanthemum cinerariifolium</name>
    <dbReference type="NCBI Taxonomy" id="118510"/>
    <lineage>
        <taxon>Eukaryota</taxon>
        <taxon>Viridiplantae</taxon>
        <taxon>Streptophyta</taxon>
        <taxon>Embryophyta</taxon>
        <taxon>Tracheophyta</taxon>
        <taxon>Spermatophyta</taxon>
        <taxon>Magnoliopsida</taxon>
        <taxon>eudicotyledons</taxon>
        <taxon>Gunneridae</taxon>
        <taxon>Pentapetalae</taxon>
        <taxon>asterids</taxon>
        <taxon>campanulids</taxon>
        <taxon>Asterales</taxon>
        <taxon>Asteraceae</taxon>
        <taxon>Asteroideae</taxon>
        <taxon>Anthemideae</taxon>
        <taxon>Anthemidinae</taxon>
        <taxon>Tanacetum</taxon>
    </lineage>
</organism>
<feature type="region of interest" description="Disordered" evidence="1">
    <location>
        <begin position="1"/>
        <end position="20"/>
    </location>
</feature>
<accession>A0A6L2KVQ9</accession>
<name>A0A6L2KVQ9_TANCI</name>
<reference evidence="2" key="1">
    <citation type="journal article" date="2019" name="Sci. Rep.">
        <title>Draft genome of Tanacetum cinerariifolium, the natural source of mosquito coil.</title>
        <authorList>
            <person name="Yamashiro T."/>
            <person name="Shiraishi A."/>
            <person name="Satake H."/>
            <person name="Nakayama K."/>
        </authorList>
    </citation>
    <scope>NUCLEOTIDE SEQUENCE</scope>
</reference>
<gene>
    <name evidence="2" type="ORF">Tci_024828</name>
</gene>
<feature type="compositionally biased region" description="Polar residues" evidence="1">
    <location>
        <begin position="197"/>
        <end position="216"/>
    </location>
</feature>
<sequence>MERGFLSPKGRGVGRGVKEKHDSMVGESVVVGVHGNVVLGSISNSRTMFDVNADLEYPTISEAHGTQAQTSASKESMNEVGTTTGSTMVGIAHVESIQAVSERFPNTAYVFSWESGRHTLLLLTIAMIELRADVELKDNNVVAMPKISREGHYKCNILVECEWKHPSGNKKKGVDHTDKVSDSNPFEVLNLVENDVETGTNEGTSNPDNNEANSTILVDETGNPLKKVESPGNQDTEDEVASVDNDMARSLASKRT</sequence>
<evidence type="ECO:0000256" key="1">
    <source>
        <dbReference type="SAM" id="MobiDB-lite"/>
    </source>
</evidence>
<protein>
    <submittedName>
        <fullName evidence="2">Uncharacterized protein</fullName>
    </submittedName>
</protein>
<dbReference type="EMBL" id="BKCJ010003080">
    <property type="protein sequence ID" value="GEU52850.1"/>
    <property type="molecule type" value="Genomic_DNA"/>
</dbReference>